<proteinExistence type="predicted"/>
<sequence>MVEATLSTTDFVQRLVYILIMFFMVLWAIAWMWTGYLVVTTVSIDKKSQSIVIQKILPIKRFESVIEIPFSALKEIKITSDTDSDGDKFWNVNLIQKYENKPAFIYFTFSESKAQEVAGKIHKITGKELSHLHLPNRPTILEKICRRIGL</sequence>
<comment type="caution">
    <text evidence="2">The sequence shown here is derived from an EMBL/GenBank/DDBJ whole genome shotgun (WGS) entry which is preliminary data.</text>
</comment>
<keyword evidence="1" id="KW-0812">Transmembrane</keyword>
<gene>
    <name evidence="2" type="ORF">A2Z22_00720</name>
</gene>
<keyword evidence="1" id="KW-1133">Transmembrane helix</keyword>
<keyword evidence="1" id="KW-0472">Membrane</keyword>
<evidence type="ECO:0000313" key="2">
    <source>
        <dbReference type="EMBL" id="OGM11227.1"/>
    </source>
</evidence>
<evidence type="ECO:0000256" key="1">
    <source>
        <dbReference type="SAM" id="Phobius"/>
    </source>
</evidence>
<feature type="transmembrane region" description="Helical" evidence="1">
    <location>
        <begin position="15"/>
        <end position="39"/>
    </location>
</feature>
<dbReference type="AlphaFoldDB" id="A0A1F7X871"/>
<dbReference type="EMBL" id="MGFS01000023">
    <property type="protein sequence ID" value="OGM11227.1"/>
    <property type="molecule type" value="Genomic_DNA"/>
</dbReference>
<accession>A0A1F7X871</accession>
<dbReference type="Proteomes" id="UP000177053">
    <property type="component" value="Unassembled WGS sequence"/>
</dbReference>
<reference evidence="2 3" key="1">
    <citation type="journal article" date="2016" name="Nat. Commun.">
        <title>Thousands of microbial genomes shed light on interconnected biogeochemical processes in an aquifer system.</title>
        <authorList>
            <person name="Anantharaman K."/>
            <person name="Brown C.T."/>
            <person name="Hug L.A."/>
            <person name="Sharon I."/>
            <person name="Castelle C.J."/>
            <person name="Probst A.J."/>
            <person name="Thomas B.C."/>
            <person name="Singh A."/>
            <person name="Wilkins M.J."/>
            <person name="Karaoz U."/>
            <person name="Brodie E.L."/>
            <person name="Williams K.H."/>
            <person name="Hubbard S.S."/>
            <person name="Banfield J.F."/>
        </authorList>
    </citation>
    <scope>NUCLEOTIDE SEQUENCE [LARGE SCALE GENOMIC DNA]</scope>
</reference>
<organism evidence="2 3">
    <name type="scientific">Candidatus Woesebacteria bacterium RBG_16_34_12</name>
    <dbReference type="NCBI Taxonomy" id="1802480"/>
    <lineage>
        <taxon>Bacteria</taxon>
        <taxon>Candidatus Woeseibacteriota</taxon>
    </lineage>
</organism>
<protein>
    <submittedName>
        <fullName evidence="2">Uncharacterized protein</fullName>
    </submittedName>
</protein>
<evidence type="ECO:0000313" key="3">
    <source>
        <dbReference type="Proteomes" id="UP000177053"/>
    </source>
</evidence>
<name>A0A1F7X871_9BACT</name>